<dbReference type="Proteomes" id="UP001430953">
    <property type="component" value="Unassembled WGS sequence"/>
</dbReference>
<protein>
    <recommendedName>
        <fullName evidence="4">Transmembrane protein</fullName>
    </recommendedName>
</protein>
<keyword evidence="3" id="KW-1185">Reference proteome</keyword>
<gene>
    <name evidence="2" type="ORF">PUN28_019563</name>
</gene>
<evidence type="ECO:0000313" key="2">
    <source>
        <dbReference type="EMBL" id="KAL0100223.1"/>
    </source>
</evidence>
<keyword evidence="1" id="KW-0472">Membrane</keyword>
<keyword evidence="1" id="KW-1133">Transmembrane helix</keyword>
<proteinExistence type="predicted"/>
<feature type="transmembrane region" description="Helical" evidence="1">
    <location>
        <begin position="83"/>
        <end position="105"/>
    </location>
</feature>
<dbReference type="AlphaFoldDB" id="A0AAW2EBX1"/>
<accession>A0AAW2EBX1</accession>
<sequence>MSRGNDDGLEHLSDSASRIDLTIPSRVCSRAFHDIACVRACAATVKNKKIFYPNSGRLRGIIFHYNVTCTKKRVSVVRSRTRVIHRSPCVVPFFSLFYFCLLTWLH</sequence>
<evidence type="ECO:0000256" key="1">
    <source>
        <dbReference type="SAM" id="Phobius"/>
    </source>
</evidence>
<name>A0AAW2EBX1_9HYME</name>
<organism evidence="2 3">
    <name type="scientific">Cardiocondyla obscurior</name>
    <dbReference type="NCBI Taxonomy" id="286306"/>
    <lineage>
        <taxon>Eukaryota</taxon>
        <taxon>Metazoa</taxon>
        <taxon>Ecdysozoa</taxon>
        <taxon>Arthropoda</taxon>
        <taxon>Hexapoda</taxon>
        <taxon>Insecta</taxon>
        <taxon>Pterygota</taxon>
        <taxon>Neoptera</taxon>
        <taxon>Endopterygota</taxon>
        <taxon>Hymenoptera</taxon>
        <taxon>Apocrita</taxon>
        <taxon>Aculeata</taxon>
        <taxon>Formicoidea</taxon>
        <taxon>Formicidae</taxon>
        <taxon>Myrmicinae</taxon>
        <taxon>Cardiocondyla</taxon>
    </lineage>
</organism>
<comment type="caution">
    <text evidence="2">The sequence shown here is derived from an EMBL/GenBank/DDBJ whole genome shotgun (WGS) entry which is preliminary data.</text>
</comment>
<reference evidence="2 3" key="1">
    <citation type="submission" date="2023-03" db="EMBL/GenBank/DDBJ databases">
        <title>High recombination rates correlate with genetic variation in Cardiocondyla obscurior ants.</title>
        <authorList>
            <person name="Errbii M."/>
        </authorList>
    </citation>
    <scope>NUCLEOTIDE SEQUENCE [LARGE SCALE GENOMIC DNA]</scope>
    <source>
        <strain evidence="2">Alpha-2009</strain>
        <tissue evidence="2">Whole body</tissue>
    </source>
</reference>
<keyword evidence="1" id="KW-0812">Transmembrane</keyword>
<dbReference type="EMBL" id="JADYXP020000026">
    <property type="protein sequence ID" value="KAL0100223.1"/>
    <property type="molecule type" value="Genomic_DNA"/>
</dbReference>
<evidence type="ECO:0000313" key="3">
    <source>
        <dbReference type="Proteomes" id="UP001430953"/>
    </source>
</evidence>
<evidence type="ECO:0008006" key="4">
    <source>
        <dbReference type="Google" id="ProtNLM"/>
    </source>
</evidence>